<dbReference type="GO" id="GO:0032993">
    <property type="term" value="C:protein-DNA complex"/>
    <property type="evidence" value="ECO:0007669"/>
    <property type="project" value="TreeGrafter"/>
</dbReference>
<keyword evidence="3" id="KW-0805">Transcription regulation</keyword>
<dbReference type="GO" id="GO:0000976">
    <property type="term" value="F:transcription cis-regulatory region binding"/>
    <property type="evidence" value="ECO:0007669"/>
    <property type="project" value="TreeGrafter"/>
</dbReference>
<sequence length="234" mass="26523">MLSPMKVLVIDNDNSSAQALRNTLAEHGQVVHIAVDGATGLRIARTFPYDLILLEVQLPVMDGFTVLRELRKESNVPVLIVSSRDELQARVQGLSEGADDYVTKPYATCELVARMKAINRRAVPPDEHSSQHVLRVGDLELQLLSRKALREGQRIRLTSIEFALLERLMRKHGEVQSRMNLAAHVWGINFDRGTNAIDVAVRRLRMKMDDPFETRLLHTVWGLGYIMEQRDPPQ</sequence>
<evidence type="ECO:0000259" key="8">
    <source>
        <dbReference type="PROSITE" id="PS50110"/>
    </source>
</evidence>
<dbReference type="InterPro" id="IPR011006">
    <property type="entry name" value="CheY-like_superfamily"/>
</dbReference>
<dbReference type="GO" id="GO:0005829">
    <property type="term" value="C:cytosol"/>
    <property type="evidence" value="ECO:0007669"/>
    <property type="project" value="TreeGrafter"/>
</dbReference>
<evidence type="ECO:0000256" key="5">
    <source>
        <dbReference type="ARBA" id="ARBA00023163"/>
    </source>
</evidence>
<dbReference type="Gene3D" id="6.10.250.690">
    <property type="match status" value="1"/>
</dbReference>
<dbReference type="InterPro" id="IPR016032">
    <property type="entry name" value="Sig_transdc_resp-reg_C-effctor"/>
</dbReference>
<accession>A0A6S6Z0S3</accession>
<dbReference type="SUPFAM" id="SSF52172">
    <property type="entry name" value="CheY-like"/>
    <property type="match status" value="1"/>
</dbReference>
<proteinExistence type="predicted"/>
<dbReference type="InterPro" id="IPR001867">
    <property type="entry name" value="OmpR/PhoB-type_DNA-bd"/>
</dbReference>
<feature type="domain" description="OmpR/PhoB-type" evidence="9">
    <location>
        <begin position="131"/>
        <end position="229"/>
    </location>
</feature>
<dbReference type="PANTHER" id="PTHR48111:SF76">
    <property type="entry name" value="TWO-COMPONENT RESPONSE REGULATOR"/>
    <property type="match status" value="1"/>
</dbReference>
<keyword evidence="5" id="KW-0804">Transcription</keyword>
<keyword evidence="11" id="KW-1185">Reference proteome</keyword>
<gene>
    <name evidence="10" type="primary">czcR_1</name>
    <name evidence="10" type="ORF">LMG3441_00217</name>
</gene>
<dbReference type="CDD" id="cd00383">
    <property type="entry name" value="trans_reg_C"/>
    <property type="match status" value="1"/>
</dbReference>
<dbReference type="InterPro" id="IPR039420">
    <property type="entry name" value="WalR-like"/>
</dbReference>
<dbReference type="SMART" id="SM00862">
    <property type="entry name" value="Trans_reg_C"/>
    <property type="match status" value="1"/>
</dbReference>
<dbReference type="GO" id="GO:0000156">
    <property type="term" value="F:phosphorelay response regulator activity"/>
    <property type="evidence" value="ECO:0007669"/>
    <property type="project" value="TreeGrafter"/>
</dbReference>
<evidence type="ECO:0000256" key="6">
    <source>
        <dbReference type="PROSITE-ProRule" id="PRU00169"/>
    </source>
</evidence>
<keyword evidence="4 7" id="KW-0238">DNA-binding</keyword>
<keyword evidence="2" id="KW-0902">Two-component regulatory system</keyword>
<dbReference type="InterPro" id="IPR036388">
    <property type="entry name" value="WH-like_DNA-bd_sf"/>
</dbReference>
<dbReference type="PROSITE" id="PS50110">
    <property type="entry name" value="RESPONSE_REGULATORY"/>
    <property type="match status" value="1"/>
</dbReference>
<organism evidence="10 11">
    <name type="scientific">Achromobacter kerstersii</name>
    <dbReference type="NCBI Taxonomy" id="1353890"/>
    <lineage>
        <taxon>Bacteria</taxon>
        <taxon>Pseudomonadati</taxon>
        <taxon>Pseudomonadota</taxon>
        <taxon>Betaproteobacteria</taxon>
        <taxon>Burkholderiales</taxon>
        <taxon>Alcaligenaceae</taxon>
        <taxon>Achromobacter</taxon>
    </lineage>
</organism>
<evidence type="ECO:0000256" key="2">
    <source>
        <dbReference type="ARBA" id="ARBA00023012"/>
    </source>
</evidence>
<feature type="DNA-binding region" description="OmpR/PhoB-type" evidence="7">
    <location>
        <begin position="131"/>
        <end position="229"/>
    </location>
</feature>
<evidence type="ECO:0000256" key="1">
    <source>
        <dbReference type="ARBA" id="ARBA00022553"/>
    </source>
</evidence>
<dbReference type="SUPFAM" id="SSF46894">
    <property type="entry name" value="C-terminal effector domain of the bipartite response regulators"/>
    <property type="match status" value="1"/>
</dbReference>
<dbReference type="InterPro" id="IPR001789">
    <property type="entry name" value="Sig_transdc_resp-reg_receiver"/>
</dbReference>
<dbReference type="SMART" id="SM00448">
    <property type="entry name" value="REC"/>
    <property type="match status" value="1"/>
</dbReference>
<dbReference type="GO" id="GO:0006355">
    <property type="term" value="P:regulation of DNA-templated transcription"/>
    <property type="evidence" value="ECO:0007669"/>
    <property type="project" value="InterPro"/>
</dbReference>
<feature type="domain" description="Response regulatory" evidence="8">
    <location>
        <begin position="6"/>
        <end position="119"/>
    </location>
</feature>
<name>A0A6S6Z0S3_9BURK</name>
<dbReference type="CDD" id="cd17574">
    <property type="entry name" value="REC_OmpR"/>
    <property type="match status" value="1"/>
</dbReference>
<dbReference type="FunFam" id="1.10.10.10:FF:000005">
    <property type="entry name" value="Two-component system response regulator"/>
    <property type="match status" value="1"/>
</dbReference>
<dbReference type="Gene3D" id="1.10.10.10">
    <property type="entry name" value="Winged helix-like DNA-binding domain superfamily/Winged helix DNA-binding domain"/>
    <property type="match status" value="1"/>
</dbReference>
<keyword evidence="1" id="KW-0597">Phosphoprotein</keyword>
<evidence type="ECO:0000256" key="3">
    <source>
        <dbReference type="ARBA" id="ARBA00023015"/>
    </source>
</evidence>
<evidence type="ECO:0000313" key="10">
    <source>
        <dbReference type="EMBL" id="CAB3654410.1"/>
    </source>
</evidence>
<dbReference type="Pfam" id="PF00486">
    <property type="entry name" value="Trans_reg_C"/>
    <property type="match status" value="1"/>
</dbReference>
<dbReference type="AlphaFoldDB" id="A0A6S6Z0S3"/>
<reference evidence="10 11" key="1">
    <citation type="submission" date="2020-04" db="EMBL/GenBank/DDBJ databases">
        <authorList>
            <person name="De Canck E."/>
        </authorList>
    </citation>
    <scope>NUCLEOTIDE SEQUENCE [LARGE SCALE GENOMIC DNA]</scope>
    <source>
        <strain evidence="10 11">LMG 3441</strain>
    </source>
</reference>
<dbReference type="PROSITE" id="PS51755">
    <property type="entry name" value="OMPR_PHOB"/>
    <property type="match status" value="1"/>
</dbReference>
<evidence type="ECO:0000259" key="9">
    <source>
        <dbReference type="PROSITE" id="PS51755"/>
    </source>
</evidence>
<dbReference type="Gene3D" id="3.40.50.2300">
    <property type="match status" value="1"/>
</dbReference>
<protein>
    <submittedName>
        <fullName evidence="10">Transcriptional activator protein CzcR</fullName>
    </submittedName>
</protein>
<evidence type="ECO:0000313" key="11">
    <source>
        <dbReference type="Proteomes" id="UP000494269"/>
    </source>
</evidence>
<evidence type="ECO:0000256" key="4">
    <source>
        <dbReference type="ARBA" id="ARBA00023125"/>
    </source>
</evidence>
<dbReference type="PANTHER" id="PTHR48111">
    <property type="entry name" value="REGULATOR OF RPOS"/>
    <property type="match status" value="1"/>
</dbReference>
<comment type="caution">
    <text evidence="6">Lacks conserved residue(s) required for the propagation of feature annotation.</text>
</comment>
<dbReference type="Proteomes" id="UP000494269">
    <property type="component" value="Unassembled WGS sequence"/>
</dbReference>
<dbReference type="Pfam" id="PF00072">
    <property type="entry name" value="Response_reg"/>
    <property type="match status" value="1"/>
</dbReference>
<dbReference type="EMBL" id="CADIJQ010000001">
    <property type="protein sequence ID" value="CAB3654410.1"/>
    <property type="molecule type" value="Genomic_DNA"/>
</dbReference>
<evidence type="ECO:0000256" key="7">
    <source>
        <dbReference type="PROSITE-ProRule" id="PRU01091"/>
    </source>
</evidence>